<organism evidence="1 2">
    <name type="scientific">Clunio marinus</name>
    <dbReference type="NCBI Taxonomy" id="568069"/>
    <lineage>
        <taxon>Eukaryota</taxon>
        <taxon>Metazoa</taxon>
        <taxon>Ecdysozoa</taxon>
        <taxon>Arthropoda</taxon>
        <taxon>Hexapoda</taxon>
        <taxon>Insecta</taxon>
        <taxon>Pterygota</taxon>
        <taxon>Neoptera</taxon>
        <taxon>Endopterygota</taxon>
        <taxon>Diptera</taxon>
        <taxon>Nematocera</taxon>
        <taxon>Chironomoidea</taxon>
        <taxon>Chironomidae</taxon>
        <taxon>Clunio</taxon>
    </lineage>
</organism>
<evidence type="ECO:0000313" key="2">
    <source>
        <dbReference type="Proteomes" id="UP000183832"/>
    </source>
</evidence>
<accession>A0A1J1IUX9</accession>
<reference evidence="1 2" key="1">
    <citation type="submission" date="2015-04" db="EMBL/GenBank/DDBJ databases">
        <authorList>
            <person name="Syromyatnikov M.Y."/>
            <person name="Popov V.N."/>
        </authorList>
    </citation>
    <scope>NUCLEOTIDE SEQUENCE [LARGE SCALE GENOMIC DNA]</scope>
</reference>
<evidence type="ECO:0000313" key="1">
    <source>
        <dbReference type="EMBL" id="CRL04021.1"/>
    </source>
</evidence>
<name>A0A1J1IUX9_9DIPT</name>
<protein>
    <submittedName>
        <fullName evidence="1">CLUMA_CG017139, isoform A</fullName>
    </submittedName>
</protein>
<dbReference type="Proteomes" id="UP000183832">
    <property type="component" value="Unassembled WGS sequence"/>
</dbReference>
<sequence length="74" mass="8649">MIVTSELFLFKHNISKEFIKKCSDDVIEKANVERKEETRESGEVKKVFTYSNRDLDKVLTHTVCDDYESEEVSS</sequence>
<keyword evidence="2" id="KW-1185">Reference proteome</keyword>
<dbReference type="AlphaFoldDB" id="A0A1J1IUX9"/>
<gene>
    <name evidence="1" type="ORF">CLUMA_CG017139</name>
</gene>
<dbReference type="EMBL" id="CVRI01000061">
    <property type="protein sequence ID" value="CRL04021.1"/>
    <property type="molecule type" value="Genomic_DNA"/>
</dbReference>
<proteinExistence type="predicted"/>